<keyword evidence="4" id="KW-0175">Coiled coil</keyword>
<proteinExistence type="inferred from homology"/>
<evidence type="ECO:0000313" key="5">
    <source>
        <dbReference type="Proteomes" id="UP000694866"/>
    </source>
</evidence>
<evidence type="ECO:0000256" key="1">
    <source>
        <dbReference type="ARBA" id="ARBA00007209"/>
    </source>
</evidence>
<evidence type="ECO:0000256" key="2">
    <source>
        <dbReference type="ARBA" id="ARBA00022490"/>
    </source>
</evidence>
<dbReference type="GO" id="GO:0005634">
    <property type="term" value="C:nucleus"/>
    <property type="evidence" value="ECO:0007669"/>
    <property type="project" value="TreeGrafter"/>
</dbReference>
<dbReference type="PRINTS" id="PR00511">
    <property type="entry name" value="TEKTIN"/>
</dbReference>
<dbReference type="InterPro" id="IPR000435">
    <property type="entry name" value="Tektins"/>
</dbReference>
<dbReference type="GO" id="GO:0005930">
    <property type="term" value="C:axoneme"/>
    <property type="evidence" value="ECO:0007669"/>
    <property type="project" value="UniProtKB-SubCell"/>
</dbReference>
<comment type="similarity">
    <text evidence="1 3">Belongs to the tektin family.</text>
</comment>
<keyword evidence="2" id="KW-0963">Cytoplasm</keyword>
<keyword evidence="3" id="KW-0966">Cell projection</keyword>
<sequence>MQTSTVMYTQLQPWSSVNVSPCMEKISGIPAPVRVGEHYKTPRPHPWRPTLGYETVELSPLHSQPITNNHVDPCYTPQGMTTKPLRFPNLVTGFDRNPSHAARAALYTRYTPCDWSQNQIRLGNEVNANHLHSDELRDSAVRIMREADEKVRVGQDDAGRKLGERITDINFWEGELGMELERIIIENGKMQECKRSLQKAIQDLEAPIHIAQECLYHRETRQGNELVHDEPEQALLREIEHLRNCLKKLEQFVKESVNQLTRGRAAQHDLELDISNKNTALGIDTMCKQLNNFSNGLQYYGGIEKYVNCTTDAESWAQASHDTVKRSQKCRETSQRLQSEIDSTINTVAQKIWEAWSCTNNALSRRITETLLAKQKIQCHLHNIQKDIFGIEKNLELIKKGISDKSAALKVAHTRLEARSHRPESELCCDYAHQRIVQEAETIKALIDVLHSKLQECEAQHQQLLRTRANLETDLKSKADAVFIDREKCMGMRRSYPIVKTVKY</sequence>
<dbReference type="PANTHER" id="PTHR19960">
    <property type="entry name" value="TEKTIN"/>
    <property type="match status" value="1"/>
</dbReference>
<dbReference type="KEGG" id="fas:105263766"/>
<name>A0A9R1SWN8_9HYME</name>
<dbReference type="AlphaFoldDB" id="A0A9R1SWN8"/>
<dbReference type="InterPro" id="IPR048256">
    <property type="entry name" value="Tektin-like"/>
</dbReference>
<dbReference type="GO" id="GO:0060294">
    <property type="term" value="P:cilium movement involved in cell motility"/>
    <property type="evidence" value="ECO:0007669"/>
    <property type="project" value="UniProtKB-UniRule"/>
</dbReference>
<organism evidence="5 6">
    <name type="scientific">Fopius arisanus</name>
    <dbReference type="NCBI Taxonomy" id="64838"/>
    <lineage>
        <taxon>Eukaryota</taxon>
        <taxon>Metazoa</taxon>
        <taxon>Ecdysozoa</taxon>
        <taxon>Arthropoda</taxon>
        <taxon>Hexapoda</taxon>
        <taxon>Insecta</taxon>
        <taxon>Pterygota</taxon>
        <taxon>Neoptera</taxon>
        <taxon>Endopterygota</taxon>
        <taxon>Hymenoptera</taxon>
        <taxon>Apocrita</taxon>
        <taxon>Ichneumonoidea</taxon>
        <taxon>Braconidae</taxon>
        <taxon>Opiinae</taxon>
        <taxon>Fopius</taxon>
    </lineage>
</organism>
<dbReference type="PANTHER" id="PTHR19960:SF11">
    <property type="entry name" value="TEKTIN"/>
    <property type="match status" value="1"/>
</dbReference>
<accession>A0A9R1SWN8</accession>
<dbReference type="GeneID" id="105263766"/>
<evidence type="ECO:0000256" key="3">
    <source>
        <dbReference type="RuleBase" id="RU367040"/>
    </source>
</evidence>
<gene>
    <name evidence="6" type="primary">LOC105263766</name>
</gene>
<evidence type="ECO:0000256" key="4">
    <source>
        <dbReference type="SAM" id="Coils"/>
    </source>
</evidence>
<dbReference type="GO" id="GO:0060271">
    <property type="term" value="P:cilium assembly"/>
    <property type="evidence" value="ECO:0007669"/>
    <property type="project" value="UniProtKB-UniRule"/>
</dbReference>
<feature type="coiled-coil region" evidence="4">
    <location>
        <begin position="447"/>
        <end position="474"/>
    </location>
</feature>
<evidence type="ECO:0000313" key="6">
    <source>
        <dbReference type="RefSeq" id="XP_011298491.1"/>
    </source>
</evidence>
<dbReference type="RefSeq" id="XP_011298491.1">
    <property type="nucleotide sequence ID" value="XM_011300189.1"/>
</dbReference>
<dbReference type="GO" id="GO:0015630">
    <property type="term" value="C:microtubule cytoskeleton"/>
    <property type="evidence" value="ECO:0007669"/>
    <property type="project" value="UniProtKB-UniRule"/>
</dbReference>
<keyword evidence="5" id="KW-1185">Reference proteome</keyword>
<protein>
    <recommendedName>
        <fullName evidence="3">Tektin</fullName>
    </recommendedName>
</protein>
<dbReference type="OrthoDB" id="9886517at2759"/>
<comment type="subcellular location">
    <subcellularLocation>
        <location evidence="3">Cytoplasm</location>
        <location evidence="3">Cytoskeleton</location>
        <location evidence="3">Cilium axoneme</location>
    </subcellularLocation>
</comment>
<reference evidence="6" key="1">
    <citation type="submission" date="2025-08" db="UniProtKB">
        <authorList>
            <consortium name="RefSeq"/>
        </authorList>
    </citation>
    <scope>IDENTIFICATION</scope>
    <source>
        <strain evidence="6">USDA-PBARC FA_bdor</strain>
        <tissue evidence="6">Whole organism</tissue>
    </source>
</reference>
<dbReference type="Proteomes" id="UP000694866">
    <property type="component" value="Unplaced"/>
</dbReference>
<keyword evidence="3" id="KW-0282">Flagellum</keyword>
<keyword evidence="3" id="KW-0969">Cilium</keyword>
<dbReference type="Pfam" id="PF03148">
    <property type="entry name" value="Tektin"/>
    <property type="match status" value="1"/>
</dbReference>